<feature type="compositionally biased region" description="Low complexity" evidence="1">
    <location>
        <begin position="47"/>
        <end position="57"/>
    </location>
</feature>
<evidence type="ECO:0000313" key="3">
    <source>
        <dbReference type="Proteomes" id="UP001168338"/>
    </source>
</evidence>
<organism evidence="2 3">
    <name type="scientific">Methanoculleus frigidifontis</name>
    <dbReference type="NCBI Taxonomy" id="2584085"/>
    <lineage>
        <taxon>Archaea</taxon>
        <taxon>Methanobacteriati</taxon>
        <taxon>Methanobacteriota</taxon>
        <taxon>Stenosarchaea group</taxon>
        <taxon>Methanomicrobia</taxon>
        <taxon>Methanomicrobiales</taxon>
        <taxon>Methanomicrobiaceae</taxon>
        <taxon>Methanoculleus</taxon>
    </lineage>
</organism>
<feature type="region of interest" description="Disordered" evidence="1">
    <location>
        <begin position="29"/>
        <end position="57"/>
    </location>
</feature>
<evidence type="ECO:0000256" key="1">
    <source>
        <dbReference type="SAM" id="MobiDB-lite"/>
    </source>
</evidence>
<dbReference type="RefSeq" id="WP_301662576.1">
    <property type="nucleotide sequence ID" value="NZ_VCYH01000001.1"/>
</dbReference>
<dbReference type="Proteomes" id="UP001168338">
    <property type="component" value="Unassembled WGS sequence"/>
</dbReference>
<keyword evidence="3" id="KW-1185">Reference proteome</keyword>
<sequence length="214" mass="23380">MKRVYGAIFMAAVLTLALASAGCAELPPEETPFWSGGGSSGDGGQEGPSASPTPTYVTPATPYPTERAIAEVAQPTYRTPPESERLNNEYLEIYNKTARYDYTKEAFVYNLTAPPLLVAFTVDPDTITRTKTVTSQYGSQKTQTVKFTNIDSNVWFEITIRDQGTGAVVAQDGFARLYSSETQKEMVVRTAGVYLVEITGNKVHVDLLMRAKSL</sequence>
<protein>
    <submittedName>
        <fullName evidence="2">Uncharacterized protein</fullName>
    </submittedName>
</protein>
<accession>A0ABT8M6G8</accession>
<proteinExistence type="predicted"/>
<evidence type="ECO:0000313" key="2">
    <source>
        <dbReference type="EMBL" id="MDN7023534.1"/>
    </source>
</evidence>
<dbReference type="PROSITE" id="PS51257">
    <property type="entry name" value="PROKAR_LIPOPROTEIN"/>
    <property type="match status" value="1"/>
</dbReference>
<reference evidence="2" key="1">
    <citation type="submission" date="2019-05" db="EMBL/GenBank/DDBJ databases">
        <title>Methanoculleus sp. FWC-SCC1, a methanogenic archaeon isolated from deep marine cold seep.</title>
        <authorList>
            <person name="Chen Y.-W."/>
            <person name="Chen S.-C."/>
            <person name="Teng N.-H."/>
            <person name="Lai M.-C."/>
        </authorList>
    </citation>
    <scope>NUCLEOTIDE SEQUENCE</scope>
    <source>
        <strain evidence="2">FWC-SCC1</strain>
    </source>
</reference>
<feature type="compositionally biased region" description="Gly residues" evidence="1">
    <location>
        <begin position="35"/>
        <end position="46"/>
    </location>
</feature>
<dbReference type="EMBL" id="VCYH01000001">
    <property type="protein sequence ID" value="MDN7023534.1"/>
    <property type="molecule type" value="Genomic_DNA"/>
</dbReference>
<name>A0ABT8M6G8_9EURY</name>
<gene>
    <name evidence="2" type="ORF">FGU65_01225</name>
</gene>
<comment type="caution">
    <text evidence="2">The sequence shown here is derived from an EMBL/GenBank/DDBJ whole genome shotgun (WGS) entry which is preliminary data.</text>
</comment>